<evidence type="ECO:0000259" key="14">
    <source>
        <dbReference type="Pfam" id="PF00593"/>
    </source>
</evidence>
<sequence length="694" mass="77034">MAGHNPRKWVKVIRCESGKLAGLGALSAAGALSLIAGVAQAADAPIQSGQLSTVVVTATRTEKDLADVPIRTEVVTREEIERTHARTLTQALENVPGLQIREIHGKSGYELSLQGLSSDQVLVLIDGLPISASTGSTVDLSQYLLADVERIEVVKGAASAQYGSSAMGGVVNVITRPIRKGFHADLSADIGSYGKQNDSGRAAGIGSTHGKLGLEGGSDTWRLRLSADVLDDKGFGIDPDAWSRQGDKIKRQQYALRSDWMPSARQRYWAELSAYREDDTQHFTYYVPPNYVPRLKTEKIERDRVVGGGEWTFANQARLQLSGVAERYNSDSDTFSNDWLMTARQAKQRMGHVTTQFDLPTWRKQNWQFGADYHYEDLSQSNNGVSEFAQGRVDRRTVELFAQNDIVFNDNWELVLGLRWQDDSDFGTHVAPKASLKARLLDGQDWQGVVRASLGKGYRVPNLKERYYVFDHSHLGYMVKGNPNLTPESSVSAQLGFRLDWREDLTLDVNGFYNRISDLIQIDEDNATPGGPGVVVYSYRNIARARTQGVETGLRWQALPSVAFNLGYTYTQTRNLDTGSELTRRPQHMARVGVDWSFLPDTTLTARLRYQSRELISSSEANGAVSGAQADGVSPAWTTLDLALNHNFNKSWTAFAGVNNVFNRQRDFANQSDFGPVRGRFVYLGVRYRFSDAP</sequence>
<evidence type="ECO:0000313" key="16">
    <source>
        <dbReference type="EMBL" id="MCB5363325.1"/>
    </source>
</evidence>
<keyword evidence="4 11" id="KW-1134">Transmembrane beta strand</keyword>
<feature type="chain" id="PRO_5045641282" evidence="13">
    <location>
        <begin position="42"/>
        <end position="694"/>
    </location>
</feature>
<dbReference type="SUPFAM" id="SSF56935">
    <property type="entry name" value="Porins"/>
    <property type="match status" value="1"/>
</dbReference>
<dbReference type="InterPro" id="IPR039426">
    <property type="entry name" value="TonB-dep_rcpt-like"/>
</dbReference>
<gene>
    <name evidence="16" type="ORF">H0484_06100</name>
</gene>
<evidence type="ECO:0000256" key="6">
    <source>
        <dbReference type="ARBA" id="ARBA00022729"/>
    </source>
</evidence>
<keyword evidence="7 12" id="KW-0798">TonB box</keyword>
<evidence type="ECO:0000259" key="15">
    <source>
        <dbReference type="Pfam" id="PF07715"/>
    </source>
</evidence>
<keyword evidence="10 11" id="KW-0998">Cell outer membrane</keyword>
<organism evidence="16 17">
    <name type="scientific">Mesopusillimonas faecipullorum</name>
    <dbReference type="NCBI Taxonomy" id="2755040"/>
    <lineage>
        <taxon>Bacteria</taxon>
        <taxon>Pseudomonadati</taxon>
        <taxon>Pseudomonadota</taxon>
        <taxon>Betaproteobacteria</taxon>
        <taxon>Burkholderiales</taxon>
        <taxon>Alcaligenaceae</taxon>
        <taxon>Mesopusillimonas</taxon>
    </lineage>
</organism>
<dbReference type="InterPro" id="IPR037066">
    <property type="entry name" value="Plug_dom_sf"/>
</dbReference>
<dbReference type="PROSITE" id="PS52016">
    <property type="entry name" value="TONB_DEPENDENT_REC_3"/>
    <property type="match status" value="1"/>
</dbReference>
<proteinExistence type="inferred from homology"/>
<keyword evidence="6 13" id="KW-0732">Signal</keyword>
<evidence type="ECO:0000256" key="11">
    <source>
        <dbReference type="PROSITE-ProRule" id="PRU01360"/>
    </source>
</evidence>
<evidence type="ECO:0000256" key="5">
    <source>
        <dbReference type="ARBA" id="ARBA00022692"/>
    </source>
</evidence>
<dbReference type="EMBL" id="JACDXW010000002">
    <property type="protein sequence ID" value="MCB5363325.1"/>
    <property type="molecule type" value="Genomic_DNA"/>
</dbReference>
<evidence type="ECO:0000256" key="8">
    <source>
        <dbReference type="ARBA" id="ARBA00023136"/>
    </source>
</evidence>
<dbReference type="CDD" id="cd01347">
    <property type="entry name" value="ligand_gated_channel"/>
    <property type="match status" value="1"/>
</dbReference>
<comment type="subcellular location">
    <subcellularLocation>
        <location evidence="1 11">Cell outer membrane</location>
        <topology evidence="1 11">Multi-pass membrane protein</topology>
    </subcellularLocation>
</comment>
<keyword evidence="9 16" id="KW-0675">Receptor</keyword>
<evidence type="ECO:0000256" key="12">
    <source>
        <dbReference type="RuleBase" id="RU003357"/>
    </source>
</evidence>
<accession>A0ABS8CBA6</accession>
<feature type="domain" description="TonB-dependent receptor plug" evidence="15">
    <location>
        <begin position="65"/>
        <end position="170"/>
    </location>
</feature>
<keyword evidence="5 11" id="KW-0812">Transmembrane</keyword>
<feature type="signal peptide" evidence="13">
    <location>
        <begin position="1"/>
        <end position="41"/>
    </location>
</feature>
<dbReference type="InterPro" id="IPR000531">
    <property type="entry name" value="Beta-barrel_TonB"/>
</dbReference>
<dbReference type="InterPro" id="IPR012910">
    <property type="entry name" value="Plug_dom"/>
</dbReference>
<dbReference type="Pfam" id="PF07715">
    <property type="entry name" value="Plug"/>
    <property type="match status" value="1"/>
</dbReference>
<dbReference type="Gene3D" id="2.170.130.10">
    <property type="entry name" value="TonB-dependent receptor, plug domain"/>
    <property type="match status" value="1"/>
</dbReference>
<evidence type="ECO:0000256" key="3">
    <source>
        <dbReference type="ARBA" id="ARBA00022448"/>
    </source>
</evidence>
<evidence type="ECO:0000256" key="1">
    <source>
        <dbReference type="ARBA" id="ARBA00004571"/>
    </source>
</evidence>
<dbReference type="Gene3D" id="2.40.170.20">
    <property type="entry name" value="TonB-dependent receptor, beta-barrel domain"/>
    <property type="match status" value="1"/>
</dbReference>
<dbReference type="InterPro" id="IPR036942">
    <property type="entry name" value="Beta-barrel_TonB_sf"/>
</dbReference>
<comment type="caution">
    <text evidence="16">The sequence shown here is derived from an EMBL/GenBank/DDBJ whole genome shotgun (WGS) entry which is preliminary data.</text>
</comment>
<evidence type="ECO:0000256" key="2">
    <source>
        <dbReference type="ARBA" id="ARBA00009810"/>
    </source>
</evidence>
<evidence type="ECO:0000256" key="13">
    <source>
        <dbReference type="SAM" id="SignalP"/>
    </source>
</evidence>
<protein>
    <submittedName>
        <fullName evidence="16">TonB-dependent receptor</fullName>
    </submittedName>
</protein>
<evidence type="ECO:0000256" key="7">
    <source>
        <dbReference type="ARBA" id="ARBA00023077"/>
    </source>
</evidence>
<keyword evidence="8 11" id="KW-0472">Membrane</keyword>
<dbReference type="PANTHER" id="PTHR30069:SF29">
    <property type="entry name" value="HEMOGLOBIN AND HEMOGLOBIN-HAPTOGLOBIN-BINDING PROTEIN 1-RELATED"/>
    <property type="match status" value="1"/>
</dbReference>
<reference evidence="16 17" key="1">
    <citation type="submission" date="2020-07" db="EMBL/GenBank/DDBJ databases">
        <title>Pusillimonas sp. nov., isolated from poultry manure in Taiwan.</title>
        <authorList>
            <person name="Lin S.-Y."/>
            <person name="Tang Y.-S."/>
            <person name="Young C.-C."/>
        </authorList>
    </citation>
    <scope>NUCLEOTIDE SEQUENCE [LARGE SCALE GENOMIC DNA]</scope>
    <source>
        <strain evidence="16 17">CC-YST705</strain>
    </source>
</reference>
<feature type="domain" description="TonB-dependent receptor-like beta-barrel" evidence="14">
    <location>
        <begin position="234"/>
        <end position="661"/>
    </location>
</feature>
<dbReference type="Proteomes" id="UP000776983">
    <property type="component" value="Unassembled WGS sequence"/>
</dbReference>
<evidence type="ECO:0000256" key="9">
    <source>
        <dbReference type="ARBA" id="ARBA00023170"/>
    </source>
</evidence>
<evidence type="ECO:0000256" key="10">
    <source>
        <dbReference type="ARBA" id="ARBA00023237"/>
    </source>
</evidence>
<dbReference type="PANTHER" id="PTHR30069">
    <property type="entry name" value="TONB-DEPENDENT OUTER MEMBRANE RECEPTOR"/>
    <property type="match status" value="1"/>
</dbReference>
<keyword evidence="17" id="KW-1185">Reference proteome</keyword>
<comment type="similarity">
    <text evidence="2 11 12">Belongs to the TonB-dependent receptor family.</text>
</comment>
<name>A0ABS8CBA6_9BURK</name>
<keyword evidence="3 11" id="KW-0813">Transport</keyword>
<evidence type="ECO:0000313" key="17">
    <source>
        <dbReference type="Proteomes" id="UP000776983"/>
    </source>
</evidence>
<dbReference type="Pfam" id="PF00593">
    <property type="entry name" value="TonB_dep_Rec_b-barrel"/>
    <property type="match status" value="1"/>
</dbReference>
<evidence type="ECO:0000256" key="4">
    <source>
        <dbReference type="ARBA" id="ARBA00022452"/>
    </source>
</evidence>